<dbReference type="Proteomes" id="UP000305546">
    <property type="component" value="Unassembled WGS sequence"/>
</dbReference>
<keyword evidence="6" id="KW-1185">Reference proteome</keyword>
<dbReference type="RefSeq" id="WP_139096639.1">
    <property type="nucleotide sequence ID" value="NZ_VDFW01000007.1"/>
</dbReference>
<keyword evidence="2" id="KW-0804">Transcription</keyword>
<keyword evidence="1" id="KW-0805">Transcription regulation</keyword>
<name>A0A5C4M607_9PSEU</name>
<keyword evidence="3" id="KW-0472">Membrane</keyword>
<dbReference type="InterPro" id="IPR041916">
    <property type="entry name" value="Anti_sigma_zinc_sf"/>
</dbReference>
<evidence type="ECO:0000313" key="6">
    <source>
        <dbReference type="Proteomes" id="UP000305546"/>
    </source>
</evidence>
<keyword evidence="3" id="KW-1133">Transmembrane helix</keyword>
<keyword evidence="3" id="KW-0812">Transmembrane</keyword>
<organism evidence="5 6">
    <name type="scientific">Amycolatopsis alkalitolerans</name>
    <dbReference type="NCBI Taxonomy" id="2547244"/>
    <lineage>
        <taxon>Bacteria</taxon>
        <taxon>Bacillati</taxon>
        <taxon>Actinomycetota</taxon>
        <taxon>Actinomycetes</taxon>
        <taxon>Pseudonocardiales</taxon>
        <taxon>Pseudonocardiaceae</taxon>
        <taxon>Amycolatopsis</taxon>
    </lineage>
</organism>
<dbReference type="OrthoDB" id="5185837at2"/>
<evidence type="ECO:0000256" key="1">
    <source>
        <dbReference type="ARBA" id="ARBA00023015"/>
    </source>
</evidence>
<dbReference type="EMBL" id="VDFW01000007">
    <property type="protein sequence ID" value="TNC27031.1"/>
    <property type="molecule type" value="Genomic_DNA"/>
</dbReference>
<feature type="domain" description="Putative zinc-finger" evidence="4">
    <location>
        <begin position="14"/>
        <end position="39"/>
    </location>
</feature>
<evidence type="ECO:0000259" key="4">
    <source>
        <dbReference type="Pfam" id="PF13490"/>
    </source>
</evidence>
<evidence type="ECO:0000313" key="5">
    <source>
        <dbReference type="EMBL" id="TNC27031.1"/>
    </source>
</evidence>
<gene>
    <name evidence="5" type="ORF">FG385_11445</name>
</gene>
<sequence length="213" mass="22367">MSRPADRFETYDAAYVLGALSPEDRAAFEAHLKECPDCARSVQELAGLPGLLAQVEPEMVDPAEPPGGTLPSIVGTVRRIRRRRTVATFAVGAVAAAAVAVAVVLPQGLGGDGVPGSPMTSLIGAPVQATVAVAKVDGGSRVDMSCEYKGAKQGADYVLVAIRPDGTERNLATWWANPNRTATMSLDTSMAPDQIRSLELRSASGLTLLRWQP</sequence>
<dbReference type="AlphaFoldDB" id="A0A5C4M607"/>
<feature type="transmembrane region" description="Helical" evidence="3">
    <location>
        <begin position="86"/>
        <end position="105"/>
    </location>
</feature>
<dbReference type="Gene3D" id="1.10.10.1320">
    <property type="entry name" value="Anti-sigma factor, zinc-finger domain"/>
    <property type="match status" value="1"/>
</dbReference>
<evidence type="ECO:0000256" key="2">
    <source>
        <dbReference type="ARBA" id="ARBA00023163"/>
    </source>
</evidence>
<comment type="caution">
    <text evidence="5">The sequence shown here is derived from an EMBL/GenBank/DDBJ whole genome shotgun (WGS) entry which is preliminary data.</text>
</comment>
<accession>A0A5C4M607</accession>
<proteinExistence type="predicted"/>
<protein>
    <submittedName>
        <fullName evidence="5">Anti-sigma factor</fullName>
    </submittedName>
</protein>
<evidence type="ECO:0000256" key="3">
    <source>
        <dbReference type="SAM" id="Phobius"/>
    </source>
</evidence>
<dbReference type="InterPro" id="IPR027383">
    <property type="entry name" value="Znf_put"/>
</dbReference>
<reference evidence="5 6" key="1">
    <citation type="submission" date="2019-06" db="EMBL/GenBank/DDBJ databases">
        <title>Amycolatopsis alkalitolerans sp. nov., isolated from Gastrodia elata Blume.</title>
        <authorList>
            <person name="Narsing Rao M.P."/>
            <person name="Li W.J."/>
        </authorList>
    </citation>
    <scope>NUCLEOTIDE SEQUENCE [LARGE SCALE GENOMIC DNA]</scope>
    <source>
        <strain evidence="5 6">SYSUP0005</strain>
    </source>
</reference>
<dbReference type="Pfam" id="PF13490">
    <property type="entry name" value="zf-HC2"/>
    <property type="match status" value="1"/>
</dbReference>